<feature type="domain" description="Cyclic nucleotide-binding" evidence="13">
    <location>
        <begin position="623"/>
        <end position="722"/>
    </location>
</feature>
<keyword evidence="3" id="KW-0723">Serine/threonine-protein kinase</keyword>
<dbReference type="AlphaFoldDB" id="A0A0G4EVK5"/>
<name>A0A0G4EVK5_VITBC</name>
<sequence length="1079" mass="120034">MGCRQSMERVELLTHDGSSNDGGNNFKTKMTVSARPDLRSEVMSDDSASPRGPDDLHMRTKKDKRKSAIRGQAVSRKSLAEIEHQEPANSDISMEERRFLKKTLRGHFLFSGLGSADHDLIIDSMQRLQYEKGDVVFTQGAEQEVGGCYFIQSGLFSVSIDGKYLKDLQRGQSFGELALLYSCKRTATVSCVAPGSVWMMSGRSFRRSMRLVHSKKIDASLQFIESTPPFSRLSATDQRHLASICIAQDFQKKEVLVRVGEMSQWMFIIMSGKVMLTDKLHNRVNTLKTGDLVGSFAFLNGTRHRVTATALEHVQCLSIGRATFQRLLANVTQVLSRLNGKTLLEQCSFFRQLTPEQQDVCVDQLEECHVNTGDVIVSPGSTSQLLLVLAGEVEAITCPKEHQRLASFEMSEGMTAAYTRGLSRLSADDPTPTSPPINPLQSLHVPAAPESPHHVDSETASPSRVRPILKDSPSPSSVGGPPRPILKKGTADFDSPATMDRHRSESVVGTNTMMEALDDDKAAHRRRQYSCIEFNGDGIPGEIGKAGGAGERYLTEGRVYGVEYFDGMQRMPHWVVARTPCRISRLAYKQIVEKLAVRSGAVMSLADTIRANEIWTVLRQIWLFKTLKEQQVQSIVASLSQRTYGNGDIVVEQGEEANLFYLIQSGTIRVERDGQVLRTLGKWDYFGERALLLSEKRSARCIAGGHTTCLTLESAVFKEVVGAFRNTLEHRMRLQDLNIELDDLEVLKQAGKGAVGVVKLVRHRVSGQQYALKCIDKEAVARRKQQRAVLTERQMLLQCYHPCLVQFIKSFKDDSHVYFLQEYLGGGDLFYAIRQIGILTKPQAQFYIGAITLGIDYLHQLGIIYRNLKPENLLLDEQGYCKLVDFGCCKQQHRAYTLVGTPEYIAPEVILNRGYTSAVDWWSVGVCLCEFVVGPLPFGQENKTGDQMELYKDILEGPLHIPPYVDKDAAALITGLLERNPQERLGSSSHGGEEVKEHPFFKHFDWDALLCRTVTPPWVPPPPDERPPLDGDGEGHADLKTSSGEPAAPAATKAISSQEHDDGADGSPEAALLNWDRDF</sequence>
<feature type="domain" description="Cyclic nucleotide-binding" evidence="13">
    <location>
        <begin position="229"/>
        <end position="345"/>
    </location>
</feature>
<feature type="region of interest" description="Disordered" evidence="11">
    <location>
        <begin position="1017"/>
        <end position="1079"/>
    </location>
</feature>
<protein>
    <recommendedName>
        <fullName evidence="10">cGMP-dependent protein kinase</fullName>
    </recommendedName>
</protein>
<feature type="domain" description="Cyclic nucleotide-binding" evidence="13">
    <location>
        <begin position="109"/>
        <end position="209"/>
    </location>
</feature>
<evidence type="ECO:0000256" key="4">
    <source>
        <dbReference type="ARBA" id="ARBA00022679"/>
    </source>
</evidence>
<dbReference type="PhylomeDB" id="A0A0G4EVK5"/>
<dbReference type="STRING" id="1169540.A0A0G4EVK5"/>
<dbReference type="SUPFAM" id="SSF51206">
    <property type="entry name" value="cAMP-binding domain-like"/>
    <property type="match status" value="4"/>
</dbReference>
<dbReference type="CDD" id="cd00038">
    <property type="entry name" value="CAP_ED"/>
    <property type="match status" value="3"/>
</dbReference>
<keyword evidence="9" id="KW-0460">Magnesium</keyword>
<dbReference type="InterPro" id="IPR018490">
    <property type="entry name" value="cNMP-bd_dom_sf"/>
</dbReference>
<evidence type="ECO:0000313" key="14">
    <source>
        <dbReference type="EMBL" id="CEM02671.1"/>
    </source>
</evidence>
<feature type="region of interest" description="Disordered" evidence="11">
    <location>
        <begin position="424"/>
        <end position="506"/>
    </location>
</feature>
<dbReference type="OMA" id="ANEIWTV"/>
<keyword evidence="5" id="KW-0479">Metal-binding</keyword>
<dbReference type="PANTHER" id="PTHR24353:SF37">
    <property type="entry name" value="CAMP-DEPENDENT PROTEIN KINASE CATALYTIC SUBUNIT PRKX"/>
    <property type="match status" value="1"/>
</dbReference>
<evidence type="ECO:0000256" key="2">
    <source>
        <dbReference type="ARBA" id="ARBA00022490"/>
    </source>
</evidence>
<dbReference type="GO" id="GO:0004691">
    <property type="term" value="F:cAMP-dependent protein kinase activity"/>
    <property type="evidence" value="ECO:0007669"/>
    <property type="project" value="TreeGrafter"/>
</dbReference>
<dbReference type="PROSITE" id="PS50042">
    <property type="entry name" value="CNMP_BINDING_3"/>
    <property type="match status" value="4"/>
</dbReference>
<reference evidence="14 15" key="1">
    <citation type="submission" date="2014-11" db="EMBL/GenBank/DDBJ databases">
        <authorList>
            <person name="Zhu J."/>
            <person name="Qi W."/>
            <person name="Song R."/>
        </authorList>
    </citation>
    <scope>NUCLEOTIDE SEQUENCE [LARGE SCALE GENOMIC DNA]</scope>
</reference>
<dbReference type="PROSITE" id="PS00888">
    <property type="entry name" value="CNMP_BINDING_1"/>
    <property type="match status" value="1"/>
</dbReference>
<keyword evidence="2" id="KW-0963">Cytoplasm</keyword>
<dbReference type="OrthoDB" id="100546at2759"/>
<dbReference type="Pfam" id="PF00069">
    <property type="entry name" value="Pkinase"/>
    <property type="match status" value="1"/>
</dbReference>
<feature type="compositionally biased region" description="Basic and acidic residues" evidence="11">
    <location>
        <begin position="1"/>
        <end position="14"/>
    </location>
</feature>
<dbReference type="InterPro" id="IPR014710">
    <property type="entry name" value="RmlC-like_jellyroll"/>
</dbReference>
<comment type="cofactor">
    <cofactor evidence="1">
        <name>Mg(2+)</name>
        <dbReference type="ChEBI" id="CHEBI:18420"/>
    </cofactor>
</comment>
<evidence type="ECO:0000313" key="15">
    <source>
        <dbReference type="Proteomes" id="UP000041254"/>
    </source>
</evidence>
<evidence type="ECO:0000256" key="8">
    <source>
        <dbReference type="ARBA" id="ARBA00022840"/>
    </source>
</evidence>
<evidence type="ECO:0000256" key="9">
    <source>
        <dbReference type="ARBA" id="ARBA00022842"/>
    </source>
</evidence>
<dbReference type="SMART" id="SM00100">
    <property type="entry name" value="cNMP"/>
    <property type="match status" value="3"/>
</dbReference>
<accession>A0A0G4EVK5</accession>
<dbReference type="EMBL" id="CDMY01000332">
    <property type="protein sequence ID" value="CEM02671.1"/>
    <property type="molecule type" value="Genomic_DNA"/>
</dbReference>
<dbReference type="GO" id="GO:0005524">
    <property type="term" value="F:ATP binding"/>
    <property type="evidence" value="ECO:0007669"/>
    <property type="project" value="UniProtKB-KW"/>
</dbReference>
<gene>
    <name evidence="14" type="ORF">Vbra_8403</name>
</gene>
<keyword evidence="6" id="KW-0547">Nucleotide-binding</keyword>
<dbReference type="GO" id="GO:0046872">
    <property type="term" value="F:metal ion binding"/>
    <property type="evidence" value="ECO:0007669"/>
    <property type="project" value="UniProtKB-KW"/>
</dbReference>
<dbReference type="Gene3D" id="2.60.120.10">
    <property type="entry name" value="Jelly Rolls"/>
    <property type="match status" value="4"/>
</dbReference>
<feature type="domain" description="Protein kinase" evidence="12">
    <location>
        <begin position="744"/>
        <end position="1001"/>
    </location>
</feature>
<keyword evidence="8" id="KW-0067">ATP-binding</keyword>
<dbReference type="Pfam" id="PF00027">
    <property type="entry name" value="cNMP_binding"/>
    <property type="match status" value="3"/>
</dbReference>
<dbReference type="PROSITE" id="PS00889">
    <property type="entry name" value="CNMP_BINDING_2"/>
    <property type="match status" value="1"/>
</dbReference>
<dbReference type="FunFam" id="1.10.510.10:FF:000210">
    <property type="entry name" value="Non-specific serine/threonine protein kinase"/>
    <property type="match status" value="1"/>
</dbReference>
<evidence type="ECO:0000256" key="3">
    <source>
        <dbReference type="ARBA" id="ARBA00022527"/>
    </source>
</evidence>
<evidence type="ECO:0000256" key="1">
    <source>
        <dbReference type="ARBA" id="ARBA00001946"/>
    </source>
</evidence>
<evidence type="ECO:0000256" key="11">
    <source>
        <dbReference type="SAM" id="MobiDB-lite"/>
    </source>
</evidence>
<dbReference type="GO" id="GO:0005952">
    <property type="term" value="C:cAMP-dependent protein kinase complex"/>
    <property type="evidence" value="ECO:0007669"/>
    <property type="project" value="TreeGrafter"/>
</dbReference>
<dbReference type="InterPro" id="IPR000719">
    <property type="entry name" value="Prot_kinase_dom"/>
</dbReference>
<dbReference type="Proteomes" id="UP000041254">
    <property type="component" value="Unassembled WGS sequence"/>
</dbReference>
<feature type="domain" description="Cyclic nucleotide-binding" evidence="13">
    <location>
        <begin position="349"/>
        <end position="389"/>
    </location>
</feature>
<feature type="region of interest" description="Disordered" evidence="11">
    <location>
        <begin position="1"/>
        <end position="75"/>
    </location>
</feature>
<dbReference type="InterPro" id="IPR000595">
    <property type="entry name" value="cNMP-bd_dom"/>
</dbReference>
<evidence type="ECO:0000256" key="6">
    <source>
        <dbReference type="ARBA" id="ARBA00022741"/>
    </source>
</evidence>
<proteinExistence type="predicted"/>
<feature type="compositionally biased region" description="Basic and acidic residues" evidence="11">
    <location>
        <begin position="1023"/>
        <end position="1039"/>
    </location>
</feature>
<dbReference type="VEuPathDB" id="CryptoDB:Vbra_8403"/>
<feature type="compositionally biased region" description="Polar residues" evidence="11">
    <location>
        <begin position="16"/>
        <end position="31"/>
    </location>
</feature>
<organism evidence="14 15">
    <name type="scientific">Vitrella brassicaformis (strain CCMP3155)</name>
    <dbReference type="NCBI Taxonomy" id="1169540"/>
    <lineage>
        <taxon>Eukaryota</taxon>
        <taxon>Sar</taxon>
        <taxon>Alveolata</taxon>
        <taxon>Colpodellida</taxon>
        <taxon>Vitrellaceae</taxon>
        <taxon>Vitrella</taxon>
    </lineage>
</organism>
<dbReference type="InParanoid" id="A0A0G4EVK5"/>
<evidence type="ECO:0000256" key="10">
    <source>
        <dbReference type="ARBA" id="ARBA00024113"/>
    </source>
</evidence>
<keyword evidence="4" id="KW-0808">Transferase</keyword>
<dbReference type="SUPFAM" id="SSF56112">
    <property type="entry name" value="Protein kinase-like (PK-like)"/>
    <property type="match status" value="1"/>
</dbReference>
<dbReference type="Gene3D" id="3.30.200.20">
    <property type="entry name" value="Phosphorylase Kinase, domain 1"/>
    <property type="match status" value="1"/>
</dbReference>
<evidence type="ECO:0000256" key="5">
    <source>
        <dbReference type="ARBA" id="ARBA00022723"/>
    </source>
</evidence>
<dbReference type="InterPro" id="IPR018488">
    <property type="entry name" value="cNMP-bd_CS"/>
</dbReference>
<dbReference type="Gene3D" id="1.10.510.10">
    <property type="entry name" value="Transferase(Phosphotransferase) domain 1"/>
    <property type="match status" value="1"/>
</dbReference>
<evidence type="ECO:0000256" key="7">
    <source>
        <dbReference type="ARBA" id="ARBA00022777"/>
    </source>
</evidence>
<keyword evidence="7" id="KW-0418">Kinase</keyword>
<feature type="compositionally biased region" description="Basic residues" evidence="11">
    <location>
        <begin position="59"/>
        <end position="68"/>
    </location>
</feature>
<evidence type="ECO:0000259" key="12">
    <source>
        <dbReference type="PROSITE" id="PS50011"/>
    </source>
</evidence>
<dbReference type="PANTHER" id="PTHR24353">
    <property type="entry name" value="CYCLIC NUCLEOTIDE-DEPENDENT PROTEIN KINASE"/>
    <property type="match status" value="1"/>
</dbReference>
<keyword evidence="15" id="KW-1185">Reference proteome</keyword>
<evidence type="ECO:0000259" key="13">
    <source>
        <dbReference type="PROSITE" id="PS50042"/>
    </source>
</evidence>
<dbReference type="PROSITE" id="PS50011">
    <property type="entry name" value="PROTEIN_KINASE_DOM"/>
    <property type="match status" value="1"/>
</dbReference>
<dbReference type="InterPro" id="IPR011009">
    <property type="entry name" value="Kinase-like_dom_sf"/>
</dbReference>